<dbReference type="PROSITE" id="PS51640">
    <property type="entry name" value="MRG"/>
    <property type="match status" value="1"/>
</dbReference>
<evidence type="ECO:0000313" key="8">
    <source>
        <dbReference type="EMBL" id="GMG56325.1"/>
    </source>
</evidence>
<organism evidence="8 9">
    <name type="scientific">Ambrosiozyma monospora</name>
    <name type="common">Yeast</name>
    <name type="synonym">Endomycopsis monosporus</name>
    <dbReference type="NCBI Taxonomy" id="43982"/>
    <lineage>
        <taxon>Eukaryota</taxon>
        <taxon>Fungi</taxon>
        <taxon>Dikarya</taxon>
        <taxon>Ascomycota</taxon>
        <taxon>Saccharomycotina</taxon>
        <taxon>Pichiomycetes</taxon>
        <taxon>Pichiales</taxon>
        <taxon>Pichiaceae</taxon>
        <taxon>Ambrosiozyma</taxon>
    </lineage>
</organism>
<keyword evidence="3" id="KW-0805">Transcription regulation</keyword>
<evidence type="ECO:0000256" key="5">
    <source>
        <dbReference type="ARBA" id="ARBA00023242"/>
    </source>
</evidence>
<dbReference type="OrthoDB" id="124855at2759"/>
<feature type="compositionally biased region" description="Low complexity" evidence="6">
    <location>
        <begin position="38"/>
        <end position="53"/>
    </location>
</feature>
<gene>
    <name evidence="8" type="ORF">Amon01_000839200</name>
</gene>
<evidence type="ECO:0000256" key="6">
    <source>
        <dbReference type="SAM" id="MobiDB-lite"/>
    </source>
</evidence>
<dbReference type="GO" id="GO:0006325">
    <property type="term" value="P:chromatin organization"/>
    <property type="evidence" value="ECO:0007669"/>
    <property type="project" value="UniProtKB-KW"/>
</dbReference>
<evidence type="ECO:0000256" key="1">
    <source>
        <dbReference type="ARBA" id="ARBA00004123"/>
    </source>
</evidence>
<evidence type="ECO:0000256" key="3">
    <source>
        <dbReference type="ARBA" id="ARBA00023015"/>
    </source>
</evidence>
<dbReference type="Proteomes" id="UP001165063">
    <property type="component" value="Unassembled WGS sequence"/>
</dbReference>
<dbReference type="InterPro" id="IPR008676">
    <property type="entry name" value="MRG"/>
</dbReference>
<keyword evidence="9" id="KW-1185">Reference proteome</keyword>
<dbReference type="InterPro" id="IPR038217">
    <property type="entry name" value="MRG_C_sf"/>
</dbReference>
<dbReference type="EMBL" id="BSXU01007240">
    <property type="protein sequence ID" value="GMG56325.1"/>
    <property type="molecule type" value="Genomic_DNA"/>
</dbReference>
<keyword evidence="4" id="KW-0804">Transcription</keyword>
<dbReference type="InterPro" id="IPR026541">
    <property type="entry name" value="MRG_dom"/>
</dbReference>
<dbReference type="GO" id="GO:0035267">
    <property type="term" value="C:NuA4 histone acetyltransferase complex"/>
    <property type="evidence" value="ECO:0007669"/>
    <property type="project" value="TreeGrafter"/>
</dbReference>
<evidence type="ECO:0000313" key="9">
    <source>
        <dbReference type="Proteomes" id="UP001165063"/>
    </source>
</evidence>
<evidence type="ECO:0000256" key="4">
    <source>
        <dbReference type="ARBA" id="ARBA00023163"/>
    </source>
</evidence>
<dbReference type="AlphaFoldDB" id="A0A9W6Z4X1"/>
<dbReference type="Pfam" id="PF05712">
    <property type="entry name" value="MRG"/>
    <property type="match status" value="1"/>
</dbReference>
<accession>A0A9W6Z4X1</accession>
<dbReference type="GO" id="GO:0006355">
    <property type="term" value="P:regulation of DNA-templated transcription"/>
    <property type="evidence" value="ECO:0007669"/>
    <property type="project" value="InterPro"/>
</dbReference>
<dbReference type="PANTHER" id="PTHR10880">
    <property type="entry name" value="MORTALITY FACTOR 4-LIKE PROTEIN"/>
    <property type="match status" value="1"/>
</dbReference>
<evidence type="ECO:0000256" key="2">
    <source>
        <dbReference type="ARBA" id="ARBA00022853"/>
    </source>
</evidence>
<feature type="region of interest" description="Disordered" evidence="6">
    <location>
        <begin position="22"/>
        <end position="92"/>
    </location>
</feature>
<comment type="caution">
    <text evidence="8">The sequence shown here is derived from an EMBL/GenBank/DDBJ whole genome shotgun (WGS) entry which is preliminary data.</text>
</comment>
<sequence>MLEKNTESLLLQKNLKLKLEEEQKQPEIPLDGNMNGDLNSSSASTGGSTTTNGLGAGFRRSASPSVGGSGKNRPTKRAKHSNTGNYASGASHNGGAANGNHFGGFGGVDSSFIGGGSGNGGATSSKRRHGQQSNDFKIVFSDELKLILVDDWENVTKLQKLVVLPGKVSINKVIQEYTDYINLNGVSNTNNDVDESSGKATGHSHGNGNNNWNLVSREADVANFLEILASLRLYFNRAVGSFVLYRQERDQYKEMLDKFGQLDLCEVYTPVHLLRLLTVLPNLMFQAGMDPISVKVVQRFLNGFLTWLDYNKDDFFGETEYENNLPLVM</sequence>
<evidence type="ECO:0000259" key="7">
    <source>
        <dbReference type="Pfam" id="PF05712"/>
    </source>
</evidence>
<feature type="domain" description="MRG" evidence="7">
    <location>
        <begin position="126"/>
        <end position="323"/>
    </location>
</feature>
<reference evidence="8" key="1">
    <citation type="submission" date="2023-04" db="EMBL/GenBank/DDBJ databases">
        <title>Ambrosiozyma monospora NBRC 1965.</title>
        <authorList>
            <person name="Ichikawa N."/>
            <person name="Sato H."/>
            <person name="Tonouchi N."/>
        </authorList>
    </citation>
    <scope>NUCLEOTIDE SEQUENCE</scope>
    <source>
        <strain evidence="8">NBRC 1965</strain>
    </source>
</reference>
<dbReference type="GO" id="GO:0032221">
    <property type="term" value="C:Rpd3S complex"/>
    <property type="evidence" value="ECO:0007669"/>
    <property type="project" value="TreeGrafter"/>
</dbReference>
<protein>
    <submittedName>
        <fullName evidence="8">Unnamed protein product</fullName>
    </submittedName>
</protein>
<name>A0A9W6Z4X1_AMBMO</name>
<keyword evidence="2" id="KW-0156">Chromatin regulator</keyword>
<dbReference type="PANTHER" id="PTHR10880:SF15">
    <property type="entry name" value="MSL COMPLEX SUBUNIT 3"/>
    <property type="match status" value="1"/>
</dbReference>
<keyword evidence="5" id="KW-0539">Nucleus</keyword>
<dbReference type="Gene3D" id="1.10.274.30">
    <property type="entry name" value="MRG domain"/>
    <property type="match status" value="1"/>
</dbReference>
<comment type="subcellular location">
    <subcellularLocation>
        <location evidence="1">Nucleus</location>
    </subcellularLocation>
</comment>
<proteinExistence type="predicted"/>